<dbReference type="GO" id="GO:0005615">
    <property type="term" value="C:extracellular space"/>
    <property type="evidence" value="ECO:0007669"/>
    <property type="project" value="InterPro"/>
</dbReference>
<feature type="non-terminal residue" evidence="5">
    <location>
        <position position="1"/>
    </location>
</feature>
<dbReference type="Gene3D" id="3.30.497.10">
    <property type="entry name" value="Antithrombin, subunit I, domain 2"/>
    <property type="match status" value="1"/>
</dbReference>
<keyword evidence="2" id="KW-0646">Protease inhibitor</keyword>
<dbReference type="PANTHER" id="PTHR11461">
    <property type="entry name" value="SERINE PROTEASE INHIBITOR, SERPIN"/>
    <property type="match status" value="1"/>
</dbReference>
<reference evidence="5" key="1">
    <citation type="submission" date="2015-11" db="EMBL/GenBank/DDBJ databases">
        <title>De novo transcriptome assembly of four potential Pierce s Disease insect vectors from Arizona vineyards.</title>
        <authorList>
            <person name="Tassone E.E."/>
        </authorList>
    </citation>
    <scope>NUCLEOTIDE SEQUENCE</scope>
</reference>
<dbReference type="InterPro" id="IPR036186">
    <property type="entry name" value="Serpin_sf"/>
</dbReference>
<feature type="non-terminal residue" evidence="5">
    <location>
        <position position="112"/>
    </location>
</feature>
<dbReference type="EMBL" id="GECZ01009145">
    <property type="protein sequence ID" value="JAS60624.1"/>
    <property type="molecule type" value="Transcribed_RNA"/>
</dbReference>
<dbReference type="AlphaFoldDB" id="A0A1B6GDW0"/>
<gene>
    <name evidence="5" type="ORF">g.7499</name>
</gene>
<dbReference type="InterPro" id="IPR042178">
    <property type="entry name" value="Serpin_sf_1"/>
</dbReference>
<evidence type="ECO:0000256" key="3">
    <source>
        <dbReference type="ARBA" id="ARBA00022900"/>
    </source>
</evidence>
<dbReference type="SUPFAM" id="SSF56574">
    <property type="entry name" value="Serpins"/>
    <property type="match status" value="1"/>
</dbReference>
<accession>A0A1B6GDW0</accession>
<evidence type="ECO:0000256" key="2">
    <source>
        <dbReference type="ARBA" id="ARBA00022690"/>
    </source>
</evidence>
<evidence type="ECO:0000259" key="4">
    <source>
        <dbReference type="Pfam" id="PF00079"/>
    </source>
</evidence>
<dbReference type="Gene3D" id="2.30.39.10">
    <property type="entry name" value="Alpha-1-antitrypsin, domain 1"/>
    <property type="match status" value="1"/>
</dbReference>
<protein>
    <recommendedName>
        <fullName evidence="4">Serpin domain-containing protein</fullName>
    </recommendedName>
</protein>
<name>A0A1B6GDW0_9HEMI</name>
<comment type="similarity">
    <text evidence="1">Belongs to the serpin family.</text>
</comment>
<dbReference type="InterPro" id="IPR023796">
    <property type="entry name" value="Serpin_dom"/>
</dbReference>
<keyword evidence="3" id="KW-0722">Serine protease inhibitor</keyword>
<proteinExistence type="inferred from homology"/>
<organism evidence="5">
    <name type="scientific">Cuerna arida</name>
    <dbReference type="NCBI Taxonomy" id="1464854"/>
    <lineage>
        <taxon>Eukaryota</taxon>
        <taxon>Metazoa</taxon>
        <taxon>Ecdysozoa</taxon>
        <taxon>Arthropoda</taxon>
        <taxon>Hexapoda</taxon>
        <taxon>Insecta</taxon>
        <taxon>Pterygota</taxon>
        <taxon>Neoptera</taxon>
        <taxon>Paraneoptera</taxon>
        <taxon>Hemiptera</taxon>
        <taxon>Auchenorrhyncha</taxon>
        <taxon>Membracoidea</taxon>
        <taxon>Cicadellidae</taxon>
        <taxon>Cicadellinae</taxon>
        <taxon>Proconiini</taxon>
        <taxon>Cuerna</taxon>
    </lineage>
</organism>
<dbReference type="PANTHER" id="PTHR11461:SF211">
    <property type="entry name" value="GH10112P-RELATED"/>
    <property type="match status" value="1"/>
</dbReference>
<dbReference type="GO" id="GO:0004867">
    <property type="term" value="F:serine-type endopeptidase inhibitor activity"/>
    <property type="evidence" value="ECO:0007669"/>
    <property type="project" value="UniProtKB-KW"/>
</dbReference>
<evidence type="ECO:0000256" key="1">
    <source>
        <dbReference type="ARBA" id="ARBA00009500"/>
    </source>
</evidence>
<dbReference type="InterPro" id="IPR042185">
    <property type="entry name" value="Serpin_sf_2"/>
</dbReference>
<sequence length="112" mass="12285">GNFRMLVILPDEIDGLATLEAKLETVNLSYKINFMQQTTVIVALPKFKVEKTMDLNHILKSMGAETMFSEKADFSGISNVRLGVSNVIQKAFVEVNEEGTEAAAATCCEVQV</sequence>
<dbReference type="Pfam" id="PF00079">
    <property type="entry name" value="Serpin"/>
    <property type="match status" value="1"/>
</dbReference>
<dbReference type="InterPro" id="IPR000215">
    <property type="entry name" value="Serpin_fam"/>
</dbReference>
<evidence type="ECO:0000313" key="5">
    <source>
        <dbReference type="EMBL" id="JAS60624.1"/>
    </source>
</evidence>
<feature type="domain" description="Serpin" evidence="4">
    <location>
        <begin position="1"/>
        <end position="106"/>
    </location>
</feature>